<dbReference type="AlphaFoldDB" id="A0A9P7CVH0"/>
<reference evidence="1" key="1">
    <citation type="journal article" date="2020" name="New Phytol.">
        <title>Comparative genomics reveals dynamic genome evolution in host specialist ectomycorrhizal fungi.</title>
        <authorList>
            <person name="Lofgren L.A."/>
            <person name="Nguyen N.H."/>
            <person name="Vilgalys R."/>
            <person name="Ruytinx J."/>
            <person name="Liao H.L."/>
            <person name="Branco S."/>
            <person name="Kuo A."/>
            <person name="LaButti K."/>
            <person name="Lipzen A."/>
            <person name="Andreopoulos W."/>
            <person name="Pangilinan J."/>
            <person name="Riley R."/>
            <person name="Hundley H."/>
            <person name="Na H."/>
            <person name="Barry K."/>
            <person name="Grigoriev I.V."/>
            <person name="Stajich J.E."/>
            <person name="Kennedy P.G."/>
        </authorList>
    </citation>
    <scope>NUCLEOTIDE SEQUENCE</scope>
    <source>
        <strain evidence="1">DOB743</strain>
    </source>
</reference>
<proteinExistence type="predicted"/>
<dbReference type="OrthoDB" id="2620490at2759"/>
<name>A0A9P7CVH0_9AGAM</name>
<accession>A0A9P7CVH0</accession>
<evidence type="ECO:0000313" key="1">
    <source>
        <dbReference type="EMBL" id="KAG1760558.1"/>
    </source>
</evidence>
<dbReference type="Proteomes" id="UP000714275">
    <property type="component" value="Unassembled WGS sequence"/>
</dbReference>
<sequence>CMYCQDVGTYIWRCTSKDCGILVCVGTAKGDYGCVDAAPDDLTGCVKVEANTFRCPQCYRAGSLPVPYKIRGYAVRQEYTHRNYFPLLGVFLSWSGFGREYASDIVRRTLQEQFHLVPSRLRIASRKLKGGNNRPNTVKPDFEWLGSLNYEGNILIFIDTHSDTVTGDLVVSGNATNPNSLPVHEVSCTIYAMTSRLKRLVEMSVTVRMAYMSYARDIFDFIFCFAGVSTVDSLVVPALSRFVENVFVYNMGIWAALERSFGEDKHALNSTPVMLSFAEFQNLPDNTRQRVVDTRQFFGTKWLQTKMKTTCMECKQTRRKIATPSWIHACGTENIGRCWYQWPLTLTQRMDIGITQ</sequence>
<evidence type="ECO:0000313" key="2">
    <source>
        <dbReference type="Proteomes" id="UP000714275"/>
    </source>
</evidence>
<keyword evidence="2" id="KW-1185">Reference proteome</keyword>
<organism evidence="1 2">
    <name type="scientific">Suillus placidus</name>
    <dbReference type="NCBI Taxonomy" id="48579"/>
    <lineage>
        <taxon>Eukaryota</taxon>
        <taxon>Fungi</taxon>
        <taxon>Dikarya</taxon>
        <taxon>Basidiomycota</taxon>
        <taxon>Agaricomycotina</taxon>
        <taxon>Agaricomycetes</taxon>
        <taxon>Agaricomycetidae</taxon>
        <taxon>Boletales</taxon>
        <taxon>Suillineae</taxon>
        <taxon>Suillaceae</taxon>
        <taxon>Suillus</taxon>
    </lineage>
</organism>
<feature type="non-terminal residue" evidence="1">
    <location>
        <position position="356"/>
    </location>
</feature>
<dbReference type="EMBL" id="JABBWD010000452">
    <property type="protein sequence ID" value="KAG1760558.1"/>
    <property type="molecule type" value="Genomic_DNA"/>
</dbReference>
<protein>
    <submittedName>
        <fullName evidence="1">Uncharacterized protein</fullName>
    </submittedName>
</protein>
<gene>
    <name evidence="1" type="ORF">EV702DRAFT_985501</name>
</gene>
<comment type="caution">
    <text evidence="1">The sequence shown here is derived from an EMBL/GenBank/DDBJ whole genome shotgun (WGS) entry which is preliminary data.</text>
</comment>